<feature type="domain" description="AbiEi antitoxin N-terminal" evidence="1">
    <location>
        <begin position="2"/>
        <end position="45"/>
    </location>
</feature>
<dbReference type="Pfam" id="PF13338">
    <property type="entry name" value="AbiEi_4"/>
    <property type="match status" value="1"/>
</dbReference>
<sequence length="302" mass="33747">MQELLARQSGVVARRQLIHLGWVHHDVRRLVRRRELVPLARGVYVTHTGRPTWEQRAWAGVLRYWPAALSHASALHAEDPSGHAPDVVDVAVDRNRSLTPTRGIRLRRVVSLDGRVNWQGQPPRVRLEEALVDVATSARSDLDAVGVLADAVRARRTTARRLIATVEGRQRAARREFLAAVLLDIDQGTESVLEHSYLDRVERPHGLPVSRRQVRVGSACHDVLYEEFGQVVELDGRAFHDGAARREQDLGRDLAAAVRGLATVRLGWAQVMEQPCHTAQQVGALLNARGWDGWVRPCDRCG</sequence>
<evidence type="ECO:0000313" key="2">
    <source>
        <dbReference type="EMBL" id="TKI63942.1"/>
    </source>
</evidence>
<dbReference type="EMBL" id="SZPY01000001">
    <property type="protein sequence ID" value="TKI63942.1"/>
    <property type="molecule type" value="Genomic_DNA"/>
</dbReference>
<reference evidence="2 3" key="1">
    <citation type="submission" date="2019-04" db="EMBL/GenBank/DDBJ databases">
        <authorList>
            <person name="Dong K."/>
        </authorList>
    </citation>
    <scope>NUCLEOTIDE SEQUENCE [LARGE SCALE GENOMIC DNA]</scope>
    <source>
        <strain evidence="3">dk3543</strain>
    </source>
</reference>
<gene>
    <name evidence="2" type="ORF">FC770_01820</name>
</gene>
<protein>
    <recommendedName>
        <fullName evidence="1">AbiEi antitoxin N-terminal domain-containing protein</fullName>
    </recommendedName>
</protein>
<comment type="caution">
    <text evidence="2">The sequence shown here is derived from an EMBL/GenBank/DDBJ whole genome shotgun (WGS) entry which is preliminary data.</text>
</comment>
<accession>A0A4U2YTG9</accession>
<name>A0A4U2YTG9_9ACTN</name>
<dbReference type="InterPro" id="IPR025159">
    <property type="entry name" value="AbiEi_N"/>
</dbReference>
<proteinExistence type="predicted"/>
<evidence type="ECO:0000313" key="3">
    <source>
        <dbReference type="Proteomes" id="UP000307808"/>
    </source>
</evidence>
<dbReference type="OrthoDB" id="5146042at2"/>
<evidence type="ECO:0000259" key="1">
    <source>
        <dbReference type="Pfam" id="PF13338"/>
    </source>
</evidence>
<organism evidence="2 3">
    <name type="scientific">Nocardioides jishulii</name>
    <dbReference type="NCBI Taxonomy" id="2575440"/>
    <lineage>
        <taxon>Bacteria</taxon>
        <taxon>Bacillati</taxon>
        <taxon>Actinomycetota</taxon>
        <taxon>Actinomycetes</taxon>
        <taxon>Propionibacteriales</taxon>
        <taxon>Nocardioidaceae</taxon>
        <taxon>Nocardioides</taxon>
    </lineage>
</organism>
<dbReference type="Proteomes" id="UP000307808">
    <property type="component" value="Unassembled WGS sequence"/>
</dbReference>
<keyword evidence="3" id="KW-1185">Reference proteome</keyword>
<dbReference type="RefSeq" id="WP_137064406.1">
    <property type="nucleotide sequence ID" value="NZ_CP040748.1"/>
</dbReference>
<dbReference type="AlphaFoldDB" id="A0A4U2YTG9"/>